<proteinExistence type="predicted"/>
<reference evidence="1" key="2">
    <citation type="journal article" date="2015" name="Data Brief">
        <title>Shoot transcriptome of the giant reed, Arundo donax.</title>
        <authorList>
            <person name="Barrero R.A."/>
            <person name="Guerrero F.D."/>
            <person name="Moolhuijzen P."/>
            <person name="Goolsby J.A."/>
            <person name="Tidwell J."/>
            <person name="Bellgard S.E."/>
            <person name="Bellgard M.I."/>
        </authorList>
    </citation>
    <scope>NUCLEOTIDE SEQUENCE</scope>
    <source>
        <tissue evidence="1">Shoot tissue taken approximately 20 cm above the soil surface</tissue>
    </source>
</reference>
<reference evidence="1" key="1">
    <citation type="submission" date="2014-09" db="EMBL/GenBank/DDBJ databases">
        <authorList>
            <person name="Magalhaes I.L.F."/>
            <person name="Oliveira U."/>
            <person name="Santos F.R."/>
            <person name="Vidigal T.H.D.A."/>
            <person name="Brescovit A.D."/>
            <person name="Santos A.J."/>
        </authorList>
    </citation>
    <scope>NUCLEOTIDE SEQUENCE</scope>
    <source>
        <tissue evidence="1">Shoot tissue taken approximately 20 cm above the soil surface</tissue>
    </source>
</reference>
<name>A0A0A9EZ25_ARUDO</name>
<accession>A0A0A9EZ25</accession>
<evidence type="ECO:0000313" key="1">
    <source>
        <dbReference type="EMBL" id="JAE03096.1"/>
    </source>
</evidence>
<sequence>MFLLLGQAQFKKRTSFWKEKAKGSKKTRS</sequence>
<dbReference type="AlphaFoldDB" id="A0A0A9EZ25"/>
<organism evidence="1">
    <name type="scientific">Arundo donax</name>
    <name type="common">Giant reed</name>
    <name type="synonym">Donax arundinaceus</name>
    <dbReference type="NCBI Taxonomy" id="35708"/>
    <lineage>
        <taxon>Eukaryota</taxon>
        <taxon>Viridiplantae</taxon>
        <taxon>Streptophyta</taxon>
        <taxon>Embryophyta</taxon>
        <taxon>Tracheophyta</taxon>
        <taxon>Spermatophyta</taxon>
        <taxon>Magnoliopsida</taxon>
        <taxon>Liliopsida</taxon>
        <taxon>Poales</taxon>
        <taxon>Poaceae</taxon>
        <taxon>PACMAD clade</taxon>
        <taxon>Arundinoideae</taxon>
        <taxon>Arundineae</taxon>
        <taxon>Arundo</taxon>
    </lineage>
</organism>
<protein>
    <submittedName>
        <fullName evidence="1">Uncharacterized protein</fullName>
    </submittedName>
</protein>
<dbReference type="EMBL" id="GBRH01194800">
    <property type="protein sequence ID" value="JAE03096.1"/>
    <property type="molecule type" value="Transcribed_RNA"/>
</dbReference>